<dbReference type="Proteomes" id="UP000182858">
    <property type="component" value="Chromosome I"/>
</dbReference>
<evidence type="ECO:0000313" key="2">
    <source>
        <dbReference type="EMBL" id="TWS00930.1"/>
    </source>
</evidence>
<reference evidence="1 3" key="1">
    <citation type="submission" date="2016-10" db="EMBL/GenBank/DDBJ databases">
        <authorList>
            <person name="Varghese N."/>
            <person name="Submissions S."/>
        </authorList>
    </citation>
    <scope>NUCLEOTIDE SEQUENCE [LARGE SCALE GENOMIC DNA]</scope>
    <source>
        <strain evidence="1 3">DSM 17835</strain>
    </source>
</reference>
<organism evidence="2 4">
    <name type="scientific">Pseudomonas extremaustralis</name>
    <dbReference type="NCBI Taxonomy" id="359110"/>
    <lineage>
        <taxon>Bacteria</taxon>
        <taxon>Pseudomonadati</taxon>
        <taxon>Pseudomonadota</taxon>
        <taxon>Gammaproteobacteria</taxon>
        <taxon>Pseudomonadales</taxon>
        <taxon>Pseudomonadaceae</taxon>
        <taxon>Pseudomonas</taxon>
    </lineage>
</organism>
<gene>
    <name evidence="2" type="ORF">FIV36_27225</name>
    <name evidence="1" type="ORF">SAMN05216591_2293</name>
</gene>
<reference evidence="2 4" key="2">
    <citation type="submission" date="2019-06" db="EMBL/GenBank/DDBJ databases">
        <title>Pseudomonas bimorpha sp. nov. isolated from bovine raw milk and skim milk concentrate.</title>
        <authorList>
            <person name="Hofmann K."/>
            <person name="Huptas C."/>
            <person name="Doll E."/>
            <person name="Scherer S."/>
            <person name="Wenning M."/>
        </authorList>
    </citation>
    <scope>NUCLEOTIDE SEQUENCE [LARGE SCALE GENOMIC DNA]</scope>
    <source>
        <strain evidence="2 4">DSM 17835</strain>
    </source>
</reference>
<protein>
    <submittedName>
        <fullName evidence="2">DUF2946 domain-containing protein</fullName>
    </submittedName>
</protein>
<dbReference type="RefSeq" id="WP_010567317.1">
    <property type="nucleotide sequence ID" value="NZ_JARIXU010000016.1"/>
</dbReference>
<dbReference type="Proteomes" id="UP000317951">
    <property type="component" value="Unassembled WGS sequence"/>
</dbReference>
<evidence type="ECO:0000313" key="4">
    <source>
        <dbReference type="Proteomes" id="UP000317951"/>
    </source>
</evidence>
<proteinExistence type="predicted"/>
<dbReference type="InterPro" id="IPR021333">
    <property type="entry name" value="DUF2946"/>
</dbReference>
<name>A0A5C5Q6U4_9PSED</name>
<evidence type="ECO:0000313" key="3">
    <source>
        <dbReference type="Proteomes" id="UP000182858"/>
    </source>
</evidence>
<accession>A0A5C5Q6U4</accession>
<evidence type="ECO:0000313" key="1">
    <source>
        <dbReference type="EMBL" id="SDF22105.1"/>
    </source>
</evidence>
<dbReference type="AlphaFoldDB" id="A0A5C5Q6U4"/>
<dbReference type="OrthoDB" id="7033245at2"/>
<sequence>MLSNRHPRHARLPLGLLVCLFACLFQALAWASMPLPIPASTGERVVICTANGMQSLSLADFKARAGQRQDDQDAPDASPGCALCPFVGALALTPAVPVLPALVLGHYPYAAIANTNPVVVPPFEISQARAPPGIA</sequence>
<dbReference type="EMBL" id="LT629689">
    <property type="protein sequence ID" value="SDF22105.1"/>
    <property type="molecule type" value="Genomic_DNA"/>
</dbReference>
<dbReference type="EMBL" id="VFET01000034">
    <property type="protein sequence ID" value="TWS00930.1"/>
    <property type="molecule type" value="Genomic_DNA"/>
</dbReference>
<keyword evidence="3" id="KW-1185">Reference proteome</keyword>
<dbReference type="Pfam" id="PF11162">
    <property type="entry name" value="DUF2946"/>
    <property type="match status" value="1"/>
</dbReference>